<evidence type="ECO:0000313" key="2">
    <source>
        <dbReference type="Proteomes" id="UP000789860"/>
    </source>
</evidence>
<accession>A0ACA9LK49</accession>
<keyword evidence="2" id="KW-1185">Reference proteome</keyword>
<organism evidence="1 2">
    <name type="scientific">Scutellospora calospora</name>
    <dbReference type="NCBI Taxonomy" id="85575"/>
    <lineage>
        <taxon>Eukaryota</taxon>
        <taxon>Fungi</taxon>
        <taxon>Fungi incertae sedis</taxon>
        <taxon>Mucoromycota</taxon>
        <taxon>Glomeromycotina</taxon>
        <taxon>Glomeromycetes</taxon>
        <taxon>Diversisporales</taxon>
        <taxon>Gigasporaceae</taxon>
        <taxon>Scutellospora</taxon>
    </lineage>
</organism>
<gene>
    <name evidence="1" type="ORF">SCALOS_LOCUS4636</name>
</gene>
<name>A0ACA9LK49_9GLOM</name>
<protein>
    <submittedName>
        <fullName evidence="1">7172_t:CDS:1</fullName>
    </submittedName>
</protein>
<dbReference type="Proteomes" id="UP000789860">
    <property type="component" value="Unassembled WGS sequence"/>
</dbReference>
<proteinExistence type="predicted"/>
<comment type="caution">
    <text evidence="1">The sequence shown here is derived from an EMBL/GenBank/DDBJ whole genome shotgun (WGS) entry which is preliminary data.</text>
</comment>
<reference evidence="1" key="1">
    <citation type="submission" date="2021-06" db="EMBL/GenBank/DDBJ databases">
        <authorList>
            <person name="Kallberg Y."/>
            <person name="Tangrot J."/>
            <person name="Rosling A."/>
        </authorList>
    </citation>
    <scope>NUCLEOTIDE SEQUENCE</scope>
    <source>
        <strain evidence="1">AU212A</strain>
    </source>
</reference>
<sequence length="50" mass="5607">NKFWSIRKPVEILVLVVHFVIIAQMSWSCGRTGEMEAHLANICPGVPNTI</sequence>
<feature type="non-terminal residue" evidence="1">
    <location>
        <position position="1"/>
    </location>
</feature>
<evidence type="ECO:0000313" key="1">
    <source>
        <dbReference type="EMBL" id="CAG8535750.1"/>
    </source>
</evidence>
<dbReference type="EMBL" id="CAJVPM010006513">
    <property type="protein sequence ID" value="CAG8535750.1"/>
    <property type="molecule type" value="Genomic_DNA"/>
</dbReference>